<dbReference type="Pfam" id="PF17137">
    <property type="entry name" value="DUF5110"/>
    <property type="match status" value="1"/>
</dbReference>
<dbReference type="SMART" id="SM00458">
    <property type="entry name" value="RICIN"/>
    <property type="match status" value="1"/>
</dbReference>
<dbReference type="SUPFAM" id="SSF50370">
    <property type="entry name" value="Ricin B-like lectins"/>
    <property type="match status" value="1"/>
</dbReference>
<dbReference type="Proteomes" id="UP001235064">
    <property type="component" value="Unassembled WGS sequence"/>
</dbReference>
<dbReference type="SUPFAM" id="SSF51011">
    <property type="entry name" value="Glycosyl hydrolase domain"/>
    <property type="match status" value="1"/>
</dbReference>
<dbReference type="RefSeq" id="WP_286286764.1">
    <property type="nucleotide sequence ID" value="NZ_JASXSZ010000001.1"/>
</dbReference>
<comment type="similarity">
    <text evidence="1">Belongs to the glycosyl hydrolase 31 family.</text>
</comment>
<dbReference type="Gene3D" id="2.80.10.50">
    <property type="match status" value="1"/>
</dbReference>
<accession>A0ABT7MVC0</accession>
<dbReference type="PROSITE" id="PS50231">
    <property type="entry name" value="RICIN_B_LECTIN"/>
    <property type="match status" value="1"/>
</dbReference>
<dbReference type="PANTHER" id="PTHR43863">
    <property type="entry name" value="HYDROLASE, PUTATIVE (AFU_ORTHOLOGUE AFUA_1G03140)-RELATED"/>
    <property type="match status" value="1"/>
</dbReference>
<dbReference type="InterPro" id="IPR033403">
    <property type="entry name" value="DUF5110"/>
</dbReference>
<protein>
    <submittedName>
        <fullName evidence="4">Glycoside hydrolase family 31 protein</fullName>
    </submittedName>
</protein>
<proteinExistence type="inferred from homology"/>
<evidence type="ECO:0000256" key="2">
    <source>
        <dbReference type="SAM" id="SignalP"/>
    </source>
</evidence>
<dbReference type="GO" id="GO:0016787">
    <property type="term" value="F:hydrolase activity"/>
    <property type="evidence" value="ECO:0007669"/>
    <property type="project" value="UniProtKB-KW"/>
</dbReference>
<dbReference type="SUPFAM" id="SSF51445">
    <property type="entry name" value="(Trans)glycosidases"/>
    <property type="match status" value="1"/>
</dbReference>
<dbReference type="SUPFAM" id="SSF74650">
    <property type="entry name" value="Galactose mutarotase-like"/>
    <property type="match status" value="1"/>
</dbReference>
<dbReference type="PANTHER" id="PTHR43863:SF2">
    <property type="entry name" value="MALTASE-GLUCOAMYLASE"/>
    <property type="match status" value="1"/>
</dbReference>
<dbReference type="Pfam" id="PF10633">
    <property type="entry name" value="NPCBM_assoc"/>
    <property type="match status" value="1"/>
</dbReference>
<dbReference type="Gene3D" id="3.20.20.80">
    <property type="entry name" value="Glycosidases"/>
    <property type="match status" value="1"/>
</dbReference>
<dbReference type="InterPro" id="IPR013783">
    <property type="entry name" value="Ig-like_fold"/>
</dbReference>
<dbReference type="CDD" id="cd14752">
    <property type="entry name" value="GH31_N"/>
    <property type="match status" value="1"/>
</dbReference>
<evidence type="ECO:0000313" key="4">
    <source>
        <dbReference type="EMBL" id="MDL9978399.1"/>
    </source>
</evidence>
<comment type="caution">
    <text evidence="4">The sequence shown here is derived from an EMBL/GenBank/DDBJ whole genome shotgun (WGS) entry which is preliminary data.</text>
</comment>
<dbReference type="Gene3D" id="2.60.40.1180">
    <property type="entry name" value="Golgi alpha-mannosidase II"/>
    <property type="match status" value="2"/>
</dbReference>
<dbReference type="Gene3D" id="2.60.40.10">
    <property type="entry name" value="Immunoglobulins"/>
    <property type="match status" value="1"/>
</dbReference>
<evidence type="ECO:0000259" key="3">
    <source>
        <dbReference type="SMART" id="SM00458"/>
    </source>
</evidence>
<dbReference type="Pfam" id="PF21365">
    <property type="entry name" value="Glyco_hydro_31_3rd"/>
    <property type="match status" value="1"/>
</dbReference>
<feature type="domain" description="Ricin B lectin" evidence="3">
    <location>
        <begin position="1081"/>
        <end position="1209"/>
    </location>
</feature>
<dbReference type="InterPro" id="IPR018905">
    <property type="entry name" value="A-galactase_NEW3"/>
</dbReference>
<dbReference type="CDD" id="cd00161">
    <property type="entry name" value="beta-trefoil_Ricin-like"/>
    <property type="match status" value="1"/>
</dbReference>
<keyword evidence="5" id="KW-1185">Reference proteome</keyword>
<gene>
    <name evidence="4" type="ORF">QSV35_03565</name>
</gene>
<dbReference type="Pfam" id="PF14200">
    <property type="entry name" value="RicinB_lectin_2"/>
    <property type="match status" value="1"/>
</dbReference>
<dbReference type="Gene3D" id="2.60.40.1760">
    <property type="entry name" value="glycosyl hydrolase (family 31)"/>
    <property type="match status" value="1"/>
</dbReference>
<feature type="chain" id="PRO_5045172602" evidence="2">
    <location>
        <begin position="44"/>
        <end position="1211"/>
    </location>
</feature>
<reference evidence="4 5" key="1">
    <citation type="submission" date="2023-06" db="EMBL/GenBank/DDBJ databases">
        <title>Microbacterium sp. nov., isolated from a waste landfill.</title>
        <authorList>
            <person name="Wen W."/>
        </authorList>
    </citation>
    <scope>NUCLEOTIDE SEQUENCE [LARGE SCALE GENOMIC DNA]</scope>
    <source>
        <strain evidence="4 5">ASV49</strain>
    </source>
</reference>
<dbReference type="Pfam" id="PF13802">
    <property type="entry name" value="Gal_mutarotas_2"/>
    <property type="match status" value="1"/>
</dbReference>
<sequence>MTRTSSPPIALRAGARIRWWGAIAAAACVAGVLTALPGGAAQAAGDQSLGTATDVQQDGDAYTFTAGDARLRVTFESADAVRVELAPTGTFTDPANDKPSNPADPAAKIVVGDLGGHAGSALSTTADGWSIATAKATLTVAKSPLTMSLKDSSGKTLWAETSPLSWNANGMTQHLTRGATEQFFGGGMQNGRFSHRDQTISISRDYNWNDGGNPNAAPFYLSSNGYGVLRDTFASGSYSFGDPVATTHGEQRFDAYYFVGDTRGVLDDYTKLTGRPAMLPMYSMEIGDADCYLHNANRGERHTLPGATAIADGYQQNGMPLGWMLVNDGYGCGYEQLPQVHDMLTSHDSELGLWTQSDLTNQQYEVQSGVRVRKTDVAWVGPGYRFALSACEKAQKGIEDNTTDRSTVLTIEGWAGTQRCGAVWSGDQSGSWDYIRWQIPTYAGTTMSGQPNSTGDIDGIFGGSADTYTRDLQWKMFLPTTYAMSGWASSDKQPYRYGEPYTTINRDYLMLHERLLPYLYTYQAQAHATGLGSTRPLYVDYPNDPNTWGDAVKYEFMAGDSFLVAPVYSDTTVRNGIYLPEGTWVDYWSGRTFTGPTTVDGYAAPLDRLPLFVKAGAVVPMFPQGTTDWAAGKKAGRLDVDLYPKGTSSFSLYEDDGRSQAGENGKNATQKIAVTAPAEGSGQIHVSVGALKGDYAGKPDARSYRLSVHTDTRPSTVRLAGAKLTEVSSSADLDKGPGYFYDQAAGVLRIQTDSRSTGAEFAVDITGSTAVGGVHPENRAVDAAVSVDALSMAGGSANATVTATNHTGADLKVTSTALQLPQGWTATATGATTNTLVPDGATFTVPFTVSVPASAAPGAQTVTAQVGYTVRSASWTVGAQAQTTVAYASLNAAFNNNGISTADAPATANIDGGGSSFIADRLAAAGAGRGATVTANGFSFTMPDVAAGNPDNVAGGARTVPVSGQGNALAVLGTGTSGSATDAVTVHYADGSTSAGTLGMPNWCCLATNAYGAKIAVVTKGKNTPTGPAYPTTEYRLYTNTVQIDPDKKVIAVTLPGNASVHVFALTVGTQVIIPPPIADGQYALTVGSGGVLTAPGTNAAQLTVAPAAAGDASQKWVVTRLGGSEYTVKNASSGYCVDVFYSSKSEGAVVGQYTCGGTDNQTWVLSKNADGTLKLANKNSGLSLTADAGGLVVQRTDTGATSQRWTASAN</sequence>
<dbReference type="InterPro" id="IPR000322">
    <property type="entry name" value="Glyco_hydro_31_TIM"/>
</dbReference>
<keyword evidence="2" id="KW-0732">Signal</keyword>
<dbReference type="InterPro" id="IPR013780">
    <property type="entry name" value="Glyco_hydro_b"/>
</dbReference>
<dbReference type="InterPro" id="IPR035992">
    <property type="entry name" value="Ricin_B-like_lectins"/>
</dbReference>
<dbReference type="InterPro" id="IPR011013">
    <property type="entry name" value="Gal_mutarotase_sf_dom"/>
</dbReference>
<dbReference type="InterPro" id="IPR017853">
    <property type="entry name" value="GH"/>
</dbReference>
<dbReference type="EMBL" id="JASXSZ010000001">
    <property type="protein sequence ID" value="MDL9978399.1"/>
    <property type="molecule type" value="Genomic_DNA"/>
</dbReference>
<keyword evidence="4" id="KW-0378">Hydrolase</keyword>
<evidence type="ECO:0000313" key="5">
    <source>
        <dbReference type="Proteomes" id="UP001235064"/>
    </source>
</evidence>
<dbReference type="InterPro" id="IPR048395">
    <property type="entry name" value="Glyco_hydro_31_C"/>
</dbReference>
<feature type="signal peptide" evidence="2">
    <location>
        <begin position="1"/>
        <end position="43"/>
    </location>
</feature>
<organism evidence="4 5">
    <name type="scientific">Microbacterium candidum</name>
    <dbReference type="NCBI Taxonomy" id="3041922"/>
    <lineage>
        <taxon>Bacteria</taxon>
        <taxon>Bacillati</taxon>
        <taxon>Actinomycetota</taxon>
        <taxon>Actinomycetes</taxon>
        <taxon>Micrococcales</taxon>
        <taxon>Microbacteriaceae</taxon>
        <taxon>Microbacterium</taxon>
    </lineage>
</organism>
<dbReference type="InterPro" id="IPR051816">
    <property type="entry name" value="Glycosyl_Hydrolase_31"/>
</dbReference>
<dbReference type="InterPro" id="IPR000772">
    <property type="entry name" value="Ricin_B_lectin"/>
</dbReference>
<name>A0ABT7MVC0_9MICO</name>
<dbReference type="InterPro" id="IPR025887">
    <property type="entry name" value="Glyco_hydro_31_N_dom"/>
</dbReference>
<dbReference type="Pfam" id="PF01055">
    <property type="entry name" value="Glyco_hydro_31_2nd"/>
    <property type="match status" value="1"/>
</dbReference>
<evidence type="ECO:0000256" key="1">
    <source>
        <dbReference type="ARBA" id="ARBA00007806"/>
    </source>
</evidence>